<keyword evidence="3" id="KW-1185">Reference proteome</keyword>
<feature type="region of interest" description="Disordered" evidence="1">
    <location>
        <begin position="130"/>
        <end position="152"/>
    </location>
</feature>
<sequence length="228" mass="24288">MRALETGTKYPALHPTFHNRHRSLKKKLCAALLAASLALPLAPVSAEEDPRAAVQLPADVAAAFLAEMRTHMANLDDVMAALAEEDFEAAASIAELQMTQGHHRWASMAKQGASEEEIAAAKERFKARRAARDGQMGDGQMGAGGGQGQGKGMGGGMAMGPGFGRYMPEDFRAMGDVFHEAAESFAATARNAASPATPEDYRALLEGLQEITMACRACHDAYKVEVVR</sequence>
<dbReference type="GO" id="GO:0005506">
    <property type="term" value="F:iron ion binding"/>
    <property type="evidence" value="ECO:0007669"/>
    <property type="project" value="InterPro"/>
</dbReference>
<dbReference type="InterPro" id="IPR010980">
    <property type="entry name" value="Cyt_c/b562"/>
</dbReference>
<organism evidence="2 3">
    <name type="scientific">Denitrobaculum tricleocarpae</name>
    <dbReference type="NCBI Taxonomy" id="2591009"/>
    <lineage>
        <taxon>Bacteria</taxon>
        <taxon>Pseudomonadati</taxon>
        <taxon>Pseudomonadota</taxon>
        <taxon>Alphaproteobacteria</taxon>
        <taxon>Rhodospirillales</taxon>
        <taxon>Rhodospirillaceae</taxon>
        <taxon>Denitrobaculum</taxon>
    </lineage>
</organism>
<dbReference type="GO" id="GO:0020037">
    <property type="term" value="F:heme binding"/>
    <property type="evidence" value="ECO:0007669"/>
    <property type="project" value="InterPro"/>
</dbReference>
<dbReference type="RefSeq" id="WP_142898190.1">
    <property type="nucleotide sequence ID" value="NZ_ML660058.1"/>
</dbReference>
<dbReference type="Gene3D" id="1.20.120.10">
    <property type="entry name" value="Cytochrome c/b562"/>
    <property type="match status" value="1"/>
</dbReference>
<dbReference type="Proteomes" id="UP000315252">
    <property type="component" value="Unassembled WGS sequence"/>
</dbReference>
<dbReference type="SUPFAM" id="SSF47175">
    <property type="entry name" value="Cytochromes"/>
    <property type="match status" value="1"/>
</dbReference>
<evidence type="ECO:0000313" key="2">
    <source>
        <dbReference type="EMBL" id="TQV77847.1"/>
    </source>
</evidence>
<reference evidence="2 3" key="1">
    <citation type="submission" date="2019-06" db="EMBL/GenBank/DDBJ databases">
        <title>Whole genome sequence for Rhodospirillaceae sp. R148.</title>
        <authorList>
            <person name="Wang G."/>
        </authorList>
    </citation>
    <scope>NUCLEOTIDE SEQUENCE [LARGE SCALE GENOMIC DNA]</scope>
    <source>
        <strain evidence="2 3">R148</strain>
    </source>
</reference>
<dbReference type="GO" id="GO:0009055">
    <property type="term" value="F:electron transfer activity"/>
    <property type="evidence" value="ECO:0007669"/>
    <property type="project" value="InterPro"/>
</dbReference>
<dbReference type="OrthoDB" id="7359798at2"/>
<name>A0A545TKW6_9PROT</name>
<evidence type="ECO:0000313" key="3">
    <source>
        <dbReference type="Proteomes" id="UP000315252"/>
    </source>
</evidence>
<feature type="compositionally biased region" description="Gly residues" evidence="1">
    <location>
        <begin position="136"/>
        <end position="152"/>
    </location>
</feature>
<accession>A0A545TKW6</accession>
<gene>
    <name evidence="2" type="ORF">FKG95_20045</name>
</gene>
<dbReference type="GO" id="GO:0022900">
    <property type="term" value="P:electron transport chain"/>
    <property type="evidence" value="ECO:0007669"/>
    <property type="project" value="InterPro"/>
</dbReference>
<dbReference type="EMBL" id="VHSH01000007">
    <property type="protein sequence ID" value="TQV77847.1"/>
    <property type="molecule type" value="Genomic_DNA"/>
</dbReference>
<evidence type="ECO:0008006" key="4">
    <source>
        <dbReference type="Google" id="ProtNLM"/>
    </source>
</evidence>
<comment type="caution">
    <text evidence="2">The sequence shown here is derived from an EMBL/GenBank/DDBJ whole genome shotgun (WGS) entry which is preliminary data.</text>
</comment>
<dbReference type="PROSITE" id="PS51009">
    <property type="entry name" value="CYTCII"/>
    <property type="match status" value="1"/>
</dbReference>
<dbReference type="InterPro" id="IPR002321">
    <property type="entry name" value="Cyt_c_II"/>
</dbReference>
<dbReference type="AlphaFoldDB" id="A0A545TKW6"/>
<evidence type="ECO:0000256" key="1">
    <source>
        <dbReference type="SAM" id="MobiDB-lite"/>
    </source>
</evidence>
<proteinExistence type="predicted"/>
<protein>
    <recommendedName>
        <fullName evidence="4">Cytochrome c</fullName>
    </recommendedName>
</protein>